<keyword evidence="1" id="KW-0472">Membrane</keyword>
<proteinExistence type="predicted"/>
<evidence type="ECO:0000256" key="1">
    <source>
        <dbReference type="SAM" id="Phobius"/>
    </source>
</evidence>
<dbReference type="PANTHER" id="PTHR34205:SF2">
    <property type="entry name" value="DUF962 DOMAIN-CONTAINING PROTEIN"/>
    <property type="match status" value="1"/>
</dbReference>
<feature type="transmembrane region" description="Helical" evidence="1">
    <location>
        <begin position="31"/>
        <end position="49"/>
    </location>
</feature>
<dbReference type="AlphaFoldDB" id="A0A6B2GY67"/>
<reference evidence="2 3" key="1">
    <citation type="submission" date="2020-01" db="EMBL/GenBank/DDBJ databases">
        <authorList>
            <person name="Kim M.K."/>
        </authorList>
    </citation>
    <scope>NUCLEOTIDE SEQUENCE [LARGE SCALE GENOMIC DNA]</scope>
    <source>
        <strain evidence="2 3">BT213</strain>
    </source>
</reference>
<comment type="caution">
    <text evidence="2">The sequence shown here is derived from an EMBL/GenBank/DDBJ whole genome shotgun (WGS) entry which is preliminary data.</text>
</comment>
<keyword evidence="3" id="KW-1185">Reference proteome</keyword>
<dbReference type="Pfam" id="PF06127">
    <property type="entry name" value="Mpo1-like"/>
    <property type="match status" value="1"/>
</dbReference>
<gene>
    <name evidence="2" type="ORF">GWO68_03275</name>
</gene>
<dbReference type="Proteomes" id="UP000478546">
    <property type="component" value="Unassembled WGS sequence"/>
</dbReference>
<evidence type="ECO:0000313" key="2">
    <source>
        <dbReference type="EMBL" id="NDK54931.1"/>
    </source>
</evidence>
<dbReference type="PANTHER" id="PTHR34205">
    <property type="entry name" value="TRANSMEMBRANE PROTEIN"/>
    <property type="match status" value="1"/>
</dbReference>
<dbReference type="EMBL" id="JAAEAA010000003">
    <property type="protein sequence ID" value="NDK54931.1"/>
    <property type="molecule type" value="Genomic_DNA"/>
</dbReference>
<dbReference type="RefSeq" id="WP_162344980.1">
    <property type="nucleotide sequence ID" value="NZ_JAAEAA010000003.1"/>
</dbReference>
<feature type="transmembrane region" description="Helical" evidence="1">
    <location>
        <begin position="55"/>
        <end position="74"/>
    </location>
</feature>
<name>A0A6B2GY67_9BACT</name>
<sequence>MADASKPERYTSFRAFYPYYLSEHQHTTSRVLHFTGTALLILVAIVALSTGRYNLLWALPVIGYGFAWVGHFFFERNKPATFKYPFYSLASDFKLFFDILTGKEGFRSRK</sequence>
<evidence type="ECO:0000313" key="3">
    <source>
        <dbReference type="Proteomes" id="UP000478546"/>
    </source>
</evidence>
<keyword evidence="1" id="KW-0812">Transmembrane</keyword>
<protein>
    <submittedName>
        <fullName evidence="2">DUF962 domain-containing protein</fullName>
    </submittedName>
</protein>
<keyword evidence="1" id="KW-1133">Transmembrane helix</keyword>
<dbReference type="InterPro" id="IPR009305">
    <property type="entry name" value="Mpo1-like"/>
</dbReference>
<accession>A0A6B2GY67</accession>
<organism evidence="2 3">
    <name type="scientific">Pontibacter fetidus</name>
    <dbReference type="NCBI Taxonomy" id="2700082"/>
    <lineage>
        <taxon>Bacteria</taxon>
        <taxon>Pseudomonadati</taxon>
        <taxon>Bacteroidota</taxon>
        <taxon>Cytophagia</taxon>
        <taxon>Cytophagales</taxon>
        <taxon>Hymenobacteraceae</taxon>
        <taxon>Pontibacter</taxon>
    </lineage>
</organism>